<feature type="domain" description="Ribosome maturation factor RimP C-terminal" evidence="5">
    <location>
        <begin position="87"/>
        <end position="156"/>
    </location>
</feature>
<comment type="function">
    <text evidence="3">Required for maturation of 30S ribosomal subunits.</text>
</comment>
<dbReference type="EMBL" id="FOGT01000002">
    <property type="protein sequence ID" value="SER59843.1"/>
    <property type="molecule type" value="Genomic_DNA"/>
</dbReference>
<evidence type="ECO:0000256" key="2">
    <source>
        <dbReference type="ARBA" id="ARBA00022517"/>
    </source>
</evidence>
<dbReference type="GO" id="GO:0000028">
    <property type="term" value="P:ribosomal small subunit assembly"/>
    <property type="evidence" value="ECO:0007669"/>
    <property type="project" value="TreeGrafter"/>
</dbReference>
<name>A0A1H9QJB1_9BACI</name>
<dbReference type="FunFam" id="3.30.300.70:FF:000001">
    <property type="entry name" value="Ribosome maturation factor RimP"/>
    <property type="match status" value="1"/>
</dbReference>
<evidence type="ECO:0000259" key="4">
    <source>
        <dbReference type="Pfam" id="PF02576"/>
    </source>
</evidence>
<gene>
    <name evidence="3" type="primary">rimP</name>
    <name evidence="6" type="ORF">SAMN05518684_102228</name>
</gene>
<dbReference type="Proteomes" id="UP000198571">
    <property type="component" value="Unassembled WGS sequence"/>
</dbReference>
<keyword evidence="7" id="KW-1185">Reference proteome</keyword>
<dbReference type="NCBIfam" id="NF000928">
    <property type="entry name" value="PRK00092.1-2"/>
    <property type="match status" value="1"/>
</dbReference>
<evidence type="ECO:0000256" key="3">
    <source>
        <dbReference type="HAMAP-Rule" id="MF_01077"/>
    </source>
</evidence>
<dbReference type="Pfam" id="PF17384">
    <property type="entry name" value="DUF150_C"/>
    <property type="match status" value="1"/>
</dbReference>
<feature type="domain" description="Ribosome maturation factor RimP N-terminal" evidence="4">
    <location>
        <begin position="13"/>
        <end position="84"/>
    </location>
</feature>
<comment type="similarity">
    <text evidence="3">Belongs to the RimP family.</text>
</comment>
<dbReference type="InterPro" id="IPR028989">
    <property type="entry name" value="RimP_N"/>
</dbReference>
<dbReference type="InterPro" id="IPR035956">
    <property type="entry name" value="RimP_N_sf"/>
</dbReference>
<keyword evidence="1 3" id="KW-0963">Cytoplasm</keyword>
<dbReference type="GO" id="GO:0006412">
    <property type="term" value="P:translation"/>
    <property type="evidence" value="ECO:0007669"/>
    <property type="project" value="TreeGrafter"/>
</dbReference>
<dbReference type="RefSeq" id="WP_093047558.1">
    <property type="nucleotide sequence ID" value="NZ_FOGT01000002.1"/>
</dbReference>
<dbReference type="HAMAP" id="MF_01077">
    <property type="entry name" value="RimP"/>
    <property type="match status" value="1"/>
</dbReference>
<comment type="subcellular location">
    <subcellularLocation>
        <location evidence="3">Cytoplasm</location>
    </subcellularLocation>
</comment>
<evidence type="ECO:0000313" key="6">
    <source>
        <dbReference type="EMBL" id="SER59843.1"/>
    </source>
</evidence>
<dbReference type="SUPFAM" id="SSF75420">
    <property type="entry name" value="YhbC-like, N-terminal domain"/>
    <property type="match status" value="1"/>
</dbReference>
<dbReference type="CDD" id="cd01734">
    <property type="entry name" value="YlxS_C"/>
    <property type="match status" value="1"/>
</dbReference>
<dbReference type="GO" id="GO:0005829">
    <property type="term" value="C:cytosol"/>
    <property type="evidence" value="ECO:0007669"/>
    <property type="project" value="TreeGrafter"/>
</dbReference>
<dbReference type="Pfam" id="PF02576">
    <property type="entry name" value="RimP_N"/>
    <property type="match status" value="1"/>
</dbReference>
<dbReference type="STRING" id="1601833.SAMN05518684_102228"/>
<dbReference type="AlphaFoldDB" id="A0A1H9QJB1"/>
<dbReference type="InterPro" id="IPR028998">
    <property type="entry name" value="RimP_C"/>
</dbReference>
<dbReference type="Gene3D" id="3.30.300.70">
    <property type="entry name" value="RimP-like superfamily, N-terminal"/>
    <property type="match status" value="1"/>
</dbReference>
<dbReference type="InterPro" id="IPR036847">
    <property type="entry name" value="RimP_C_sf"/>
</dbReference>
<dbReference type="OrthoDB" id="9805006at2"/>
<reference evidence="7" key="1">
    <citation type="submission" date="2016-10" db="EMBL/GenBank/DDBJ databases">
        <authorList>
            <person name="Varghese N."/>
            <person name="Submissions S."/>
        </authorList>
    </citation>
    <scope>NUCLEOTIDE SEQUENCE [LARGE SCALE GENOMIC DNA]</scope>
    <source>
        <strain evidence="7">S9</strain>
    </source>
</reference>
<dbReference type="Gene3D" id="2.30.30.180">
    <property type="entry name" value="Ribosome maturation factor RimP, C-terminal domain"/>
    <property type="match status" value="1"/>
</dbReference>
<keyword evidence="2 3" id="KW-0690">Ribosome biogenesis</keyword>
<protein>
    <recommendedName>
        <fullName evidence="3">Ribosome maturation factor RimP</fullName>
    </recommendedName>
</protein>
<sequence length="156" mass="17322">MSGGIQSKVEQLAHPIVEELSLELVDVEFEKEGKNWFLRVYIDGDNGVDLDDCTAVSERLSESLDEHDPIEQAYYLEVSSPGAERPLKKEKDIENAVGKNVYVTTYAPINGDKAFEGKLAQFDGTTLVIETEDKTRTVPVSVPYDKVAKARLAVVF</sequence>
<dbReference type="SUPFAM" id="SSF74942">
    <property type="entry name" value="YhbC-like, C-terminal domain"/>
    <property type="match status" value="1"/>
</dbReference>
<dbReference type="PANTHER" id="PTHR33867:SF1">
    <property type="entry name" value="RIBOSOME MATURATION FACTOR RIMP"/>
    <property type="match status" value="1"/>
</dbReference>
<dbReference type="InterPro" id="IPR003728">
    <property type="entry name" value="Ribosome_maturation_RimP"/>
</dbReference>
<evidence type="ECO:0000313" key="7">
    <source>
        <dbReference type="Proteomes" id="UP000198571"/>
    </source>
</evidence>
<evidence type="ECO:0000256" key="1">
    <source>
        <dbReference type="ARBA" id="ARBA00022490"/>
    </source>
</evidence>
<organism evidence="6 7">
    <name type="scientific">Salipaludibacillus aurantiacus</name>
    <dbReference type="NCBI Taxonomy" id="1601833"/>
    <lineage>
        <taxon>Bacteria</taxon>
        <taxon>Bacillati</taxon>
        <taxon>Bacillota</taxon>
        <taxon>Bacilli</taxon>
        <taxon>Bacillales</taxon>
        <taxon>Bacillaceae</taxon>
    </lineage>
</organism>
<evidence type="ECO:0000259" key="5">
    <source>
        <dbReference type="Pfam" id="PF17384"/>
    </source>
</evidence>
<dbReference type="PANTHER" id="PTHR33867">
    <property type="entry name" value="RIBOSOME MATURATION FACTOR RIMP"/>
    <property type="match status" value="1"/>
</dbReference>
<accession>A0A1H9QJB1</accession>
<proteinExistence type="inferred from homology"/>